<dbReference type="Gene3D" id="1.10.3020.10">
    <property type="entry name" value="alpha-amino acid ester hydrolase ( Helical cap domain)"/>
    <property type="match status" value="1"/>
</dbReference>
<dbReference type="SUPFAM" id="SSF53474">
    <property type="entry name" value="alpha/beta-Hydrolases"/>
    <property type="match status" value="1"/>
</dbReference>
<dbReference type="InterPro" id="IPR029058">
    <property type="entry name" value="AB_hydrolase_fold"/>
</dbReference>
<keyword evidence="1" id="KW-0378">Hydrolase</keyword>
<dbReference type="InterPro" id="IPR013736">
    <property type="entry name" value="Xaa-Pro_dipept_C"/>
</dbReference>
<accession>H0E8T7</accession>
<dbReference type="SMART" id="SM00939">
    <property type="entry name" value="PepX_C"/>
    <property type="match status" value="1"/>
</dbReference>
<proteinExistence type="predicted"/>
<dbReference type="InterPro" id="IPR008979">
    <property type="entry name" value="Galactose-bd-like_sf"/>
</dbReference>
<dbReference type="PANTHER" id="PTHR43056:SF10">
    <property type="entry name" value="COCE_NOND FAMILY, PUTATIVE (AFU_ORTHOLOGUE AFUA_7G00600)-RELATED"/>
    <property type="match status" value="1"/>
</dbReference>
<organism evidence="4 5">
    <name type="scientific">Patulibacter medicamentivorans</name>
    <dbReference type="NCBI Taxonomy" id="1097667"/>
    <lineage>
        <taxon>Bacteria</taxon>
        <taxon>Bacillati</taxon>
        <taxon>Actinomycetota</taxon>
        <taxon>Thermoleophilia</taxon>
        <taxon>Solirubrobacterales</taxon>
        <taxon>Patulibacteraceae</taxon>
        <taxon>Patulibacter</taxon>
    </lineage>
</organism>
<feature type="signal peptide" evidence="2">
    <location>
        <begin position="1"/>
        <end position="25"/>
    </location>
</feature>
<dbReference type="InterPro" id="IPR050585">
    <property type="entry name" value="Xaa-Pro_dipeptidyl-ppase/CocE"/>
</dbReference>
<evidence type="ECO:0000256" key="2">
    <source>
        <dbReference type="SAM" id="SignalP"/>
    </source>
</evidence>
<dbReference type="NCBIfam" id="TIGR00976">
    <property type="entry name" value="CocE_NonD"/>
    <property type="match status" value="1"/>
</dbReference>
<dbReference type="Pfam" id="PF08530">
    <property type="entry name" value="PepX_C"/>
    <property type="match status" value="1"/>
</dbReference>
<evidence type="ECO:0000313" key="4">
    <source>
        <dbReference type="EMBL" id="EHN09892.1"/>
    </source>
</evidence>
<dbReference type="InterPro" id="IPR005674">
    <property type="entry name" value="CocE/Ser_esterase"/>
</dbReference>
<protein>
    <recommendedName>
        <fullName evidence="3">Xaa-Pro dipeptidyl-peptidase C-terminal domain-containing protein</fullName>
    </recommendedName>
</protein>
<keyword evidence="5" id="KW-1185">Reference proteome</keyword>
<dbReference type="PATRIC" id="fig|1097667.3.peg.3222"/>
<dbReference type="AlphaFoldDB" id="H0E8T7"/>
<evidence type="ECO:0000256" key="1">
    <source>
        <dbReference type="ARBA" id="ARBA00022801"/>
    </source>
</evidence>
<evidence type="ECO:0000259" key="3">
    <source>
        <dbReference type="SMART" id="SM00939"/>
    </source>
</evidence>
<dbReference type="PANTHER" id="PTHR43056">
    <property type="entry name" value="PEPTIDASE S9 PROLYL OLIGOPEPTIDASE"/>
    <property type="match status" value="1"/>
</dbReference>
<dbReference type="Proteomes" id="UP000005143">
    <property type="component" value="Unassembled WGS sequence"/>
</dbReference>
<comment type="caution">
    <text evidence="4">The sequence shown here is derived from an EMBL/GenBank/DDBJ whole genome shotgun (WGS) entry which is preliminary data.</text>
</comment>
<sequence length="733" mass="78404">MASRVAGRVAAVLLAAAVLPAAAAAATPALTATTAAPRASAAVPRLPLRPADYPGVVVQHDVKIVASDGTALMADVFRPADASGRPVDKRLPVVVTGTPYNKNVISAGAGDIATLAGASPIIVRRGYVQVVFDVRGTGSSRGTWRSFDPREQQDTLEVLAWARKQPWSNGDLAMTGASYMGINQLLAASRRPPGLKAIFPIIPGGDLYRDVVWHGGSLDLGFIPLWLGLTTALGVVPPADAVGDPVKALGWLTDRLLTTASFPLEAILNGPTGGPLADDGDFYRVRSPLSVVDKIDVPTFITGGWWDLFQRGEQLLYQRLKLEPGRKQLLMGPWYHVTAGQGLGARPGMPQPLTELAVLWFDRWMRGADNGIDRSYGPVTVNQLGPDSWRREGAWPPAGTRYRRLYLNAQPSGLGGQDASLAWSRPTAAGQRTVSPNLLGSLCSRSTVQWTAGLLAGALDGCAQSNASAEVGAATFTTAPRTTPLRIAGPIALRLRGASSRGDGFWHAQLTEVAPDGTTRALTSGFLGMTQRALDERRSERAADGDLKLPFHPFTKEARLPVTPGQPVDMDVEIFGTDAVIRPGYRLRLALSSSDLPHALPTVPDLVGQVLAVQTVDVQPGAPSFLSLPVVGPAPAAASPSPPPVRCASKRRFRIRIRPAGQRVRSVRVRVGGRRVAARRPARRGGRWTATVDLRRFGKRTVTVTTVATLAARDRRGRHRTVRDVRRYRTCGR</sequence>
<reference evidence="4 5" key="1">
    <citation type="journal article" date="2013" name="Biodegradation">
        <title>Quantitative proteomic analysis of ibuprofen-degrading Patulibacter sp. strain I11.</title>
        <authorList>
            <person name="Almeida B."/>
            <person name="Kjeldal H."/>
            <person name="Lolas I."/>
            <person name="Knudsen A.D."/>
            <person name="Carvalho G."/>
            <person name="Nielsen K.L."/>
            <person name="Barreto Crespo M.T."/>
            <person name="Stensballe A."/>
            <person name="Nielsen J.L."/>
        </authorList>
    </citation>
    <scope>NUCLEOTIDE SEQUENCE [LARGE SCALE GENOMIC DNA]</scope>
    <source>
        <strain evidence="4 5">I11</strain>
    </source>
</reference>
<dbReference type="Gene3D" id="3.40.50.1820">
    <property type="entry name" value="alpha/beta hydrolase"/>
    <property type="match status" value="1"/>
</dbReference>
<dbReference type="OrthoDB" id="5240615at2"/>
<dbReference type="EMBL" id="AGUD01000247">
    <property type="protein sequence ID" value="EHN09892.1"/>
    <property type="molecule type" value="Genomic_DNA"/>
</dbReference>
<keyword evidence="2" id="KW-0732">Signal</keyword>
<gene>
    <name evidence="4" type="ORF">PAI11_32510</name>
</gene>
<name>H0E8T7_9ACTN</name>
<dbReference type="InterPro" id="IPR000383">
    <property type="entry name" value="Xaa-Pro-like_dom"/>
</dbReference>
<dbReference type="Gene3D" id="2.60.120.260">
    <property type="entry name" value="Galactose-binding domain-like"/>
    <property type="match status" value="1"/>
</dbReference>
<evidence type="ECO:0000313" key="5">
    <source>
        <dbReference type="Proteomes" id="UP000005143"/>
    </source>
</evidence>
<dbReference type="RefSeq" id="WP_007577143.1">
    <property type="nucleotide sequence ID" value="NZ_AGUD01000247.1"/>
</dbReference>
<feature type="chain" id="PRO_5003532216" description="Xaa-Pro dipeptidyl-peptidase C-terminal domain-containing protein" evidence="2">
    <location>
        <begin position="26"/>
        <end position="733"/>
    </location>
</feature>
<dbReference type="Pfam" id="PF02129">
    <property type="entry name" value="Peptidase_S15"/>
    <property type="match status" value="1"/>
</dbReference>
<feature type="domain" description="Xaa-Pro dipeptidyl-peptidase C-terminal" evidence="3">
    <location>
        <begin position="358"/>
        <end position="627"/>
    </location>
</feature>
<dbReference type="SUPFAM" id="SSF49785">
    <property type="entry name" value="Galactose-binding domain-like"/>
    <property type="match status" value="1"/>
</dbReference>
<dbReference type="GO" id="GO:0008239">
    <property type="term" value="F:dipeptidyl-peptidase activity"/>
    <property type="evidence" value="ECO:0007669"/>
    <property type="project" value="InterPro"/>
</dbReference>